<keyword evidence="3 6" id="KW-0805">Transcription regulation</keyword>
<gene>
    <name evidence="6" type="primary">rex</name>
    <name evidence="8" type="ordered locus">STHERM_c13790</name>
</gene>
<dbReference type="KEGG" id="sta:STHERM_c13790"/>
<dbReference type="Gene3D" id="1.10.10.10">
    <property type="entry name" value="Winged helix-like DNA-binding domain superfamily/Winged helix DNA-binding domain"/>
    <property type="match status" value="1"/>
</dbReference>
<keyword evidence="5 6" id="KW-0804">Transcription</keyword>
<evidence type="ECO:0000313" key="9">
    <source>
        <dbReference type="Proteomes" id="UP000001296"/>
    </source>
</evidence>
<evidence type="ECO:0000256" key="2">
    <source>
        <dbReference type="ARBA" id="ARBA00022491"/>
    </source>
</evidence>
<feature type="binding site" evidence="6">
    <location>
        <begin position="86"/>
        <end position="91"/>
    </location>
    <ligand>
        <name>NAD(+)</name>
        <dbReference type="ChEBI" id="CHEBI:57540"/>
    </ligand>
</feature>
<dbReference type="GO" id="GO:0003700">
    <property type="term" value="F:DNA-binding transcription factor activity"/>
    <property type="evidence" value="ECO:0007669"/>
    <property type="project" value="UniProtKB-UniRule"/>
</dbReference>
<dbReference type="HAMAP" id="MF_01131">
    <property type="entry name" value="Rex"/>
    <property type="match status" value="1"/>
</dbReference>
<comment type="similarity">
    <text evidence="6">Belongs to the transcriptional regulatory Rex family.</text>
</comment>
<comment type="subcellular location">
    <subcellularLocation>
        <location evidence="6">Cytoplasm</location>
    </subcellularLocation>
</comment>
<dbReference type="InterPro" id="IPR022876">
    <property type="entry name" value="Tscrpt_rep_Rex"/>
</dbReference>
<dbReference type="NCBIfam" id="NF003996">
    <property type="entry name" value="PRK05472.2-5"/>
    <property type="match status" value="1"/>
</dbReference>
<evidence type="ECO:0000256" key="6">
    <source>
        <dbReference type="HAMAP-Rule" id="MF_01131"/>
    </source>
</evidence>
<evidence type="ECO:0000259" key="7">
    <source>
        <dbReference type="SMART" id="SM00881"/>
    </source>
</evidence>
<keyword evidence="2 6" id="KW-0678">Repressor</keyword>
<dbReference type="InterPro" id="IPR009718">
    <property type="entry name" value="Rex_DNA-bd_C_dom"/>
</dbReference>
<dbReference type="Pfam" id="PF02629">
    <property type="entry name" value="CoA_binding"/>
    <property type="match status" value="1"/>
</dbReference>
<dbReference type="InterPro" id="IPR036388">
    <property type="entry name" value="WH-like_DNA-bd_sf"/>
</dbReference>
<organism evidence="8 9">
    <name type="scientific">Winmispira thermophila (strain ATCC 49972 / DSM 6192 / RI 19.B1)</name>
    <name type="common">Spirochaeta thermophila</name>
    <dbReference type="NCBI Taxonomy" id="665571"/>
    <lineage>
        <taxon>Bacteria</taxon>
        <taxon>Pseudomonadati</taxon>
        <taxon>Spirochaetota</taxon>
        <taxon>Spirochaetia</taxon>
        <taxon>Winmispirales</taxon>
        <taxon>Winmispiraceae</taxon>
        <taxon>Winmispira</taxon>
    </lineage>
</organism>
<name>E0RU98_WINT6</name>
<dbReference type="NCBIfam" id="NF003994">
    <property type="entry name" value="PRK05472.2-3"/>
    <property type="match status" value="1"/>
</dbReference>
<evidence type="ECO:0000256" key="1">
    <source>
        <dbReference type="ARBA" id="ARBA00022490"/>
    </source>
</evidence>
<dbReference type="Proteomes" id="UP000001296">
    <property type="component" value="Chromosome"/>
</dbReference>
<feature type="DNA-binding region" description="H-T-H motif" evidence="6">
    <location>
        <begin position="12"/>
        <end position="51"/>
    </location>
</feature>
<keyword evidence="4 6" id="KW-0238">DNA-binding</keyword>
<dbReference type="GO" id="GO:0003677">
    <property type="term" value="F:DNA binding"/>
    <property type="evidence" value="ECO:0007669"/>
    <property type="project" value="UniProtKB-UniRule"/>
</dbReference>
<dbReference type="GO" id="GO:0045892">
    <property type="term" value="P:negative regulation of DNA-templated transcription"/>
    <property type="evidence" value="ECO:0007669"/>
    <property type="project" value="InterPro"/>
</dbReference>
<evidence type="ECO:0000256" key="5">
    <source>
        <dbReference type="ARBA" id="ARBA00023163"/>
    </source>
</evidence>
<comment type="function">
    <text evidence="6">Modulates transcription in response to changes in cellular NADH/NAD(+) redox state.</text>
</comment>
<sequence>MITKNTITRASRYLRVLKNLRSLGFVRVYSPNLADALGLTPAVVRKDFSLLGMEGRKKGGYLIDELIEHLEHLLGANNPCKTVVVGCGRIGRALIESQELRREGIQIVAGFDIAPPPPEEQGEVPILPMDEFESIVDKEGIRVGILAVPSHAALEVFERMRAAGIRGFLNFTTVELKCQERCPHGCENRCVIHQVNIGLELETLFHMVHITEQRPELLKE</sequence>
<dbReference type="Gene3D" id="3.40.50.720">
    <property type="entry name" value="NAD(P)-binding Rossmann-like Domain"/>
    <property type="match status" value="1"/>
</dbReference>
<dbReference type="InterPro" id="IPR036390">
    <property type="entry name" value="WH_DNA-bd_sf"/>
</dbReference>
<dbReference type="Pfam" id="PF06971">
    <property type="entry name" value="Put_DNA-bind_N"/>
    <property type="match status" value="1"/>
</dbReference>
<dbReference type="eggNOG" id="COG2344">
    <property type="taxonomic scope" value="Bacteria"/>
</dbReference>
<accession>E0RU98</accession>
<dbReference type="SUPFAM" id="SSF51735">
    <property type="entry name" value="NAD(P)-binding Rossmann-fold domains"/>
    <property type="match status" value="1"/>
</dbReference>
<reference key="1">
    <citation type="submission" date="2009-08" db="EMBL/GenBank/DDBJ databases">
        <title>The genome sequence of Spirochaeta thermophila DSM6192.</title>
        <authorList>
            <person name="Angelov A."/>
            <person name="Mientus M."/>
            <person name="Wittenberg S."/>
            <person name="Lehmann R."/>
            <person name="Liesegang H."/>
            <person name="Daniel R."/>
            <person name="Liebl W."/>
        </authorList>
    </citation>
    <scope>NUCLEOTIDE SEQUENCE</scope>
    <source>
        <strain>DSM 6192</strain>
    </source>
</reference>
<evidence type="ECO:0000313" key="8">
    <source>
        <dbReference type="EMBL" id="ADN02319.1"/>
    </source>
</evidence>
<dbReference type="NCBIfam" id="NF003995">
    <property type="entry name" value="PRK05472.2-4"/>
    <property type="match status" value="1"/>
</dbReference>
<dbReference type="InterPro" id="IPR003781">
    <property type="entry name" value="CoA-bd"/>
</dbReference>
<dbReference type="SUPFAM" id="SSF46785">
    <property type="entry name" value="Winged helix' DNA-binding domain"/>
    <property type="match status" value="1"/>
</dbReference>
<protein>
    <recommendedName>
        <fullName evidence="6">Redox-sensing transcriptional repressor Rex</fullName>
    </recommendedName>
</protein>
<dbReference type="InterPro" id="IPR036291">
    <property type="entry name" value="NAD(P)-bd_dom_sf"/>
</dbReference>
<comment type="subunit">
    <text evidence="6">Homodimer.</text>
</comment>
<dbReference type="PaxDb" id="665571-STHERM_c13790"/>
<dbReference type="AlphaFoldDB" id="E0RU98"/>
<dbReference type="PANTHER" id="PTHR35786:SF1">
    <property type="entry name" value="REDOX-SENSING TRANSCRIPTIONAL REPRESSOR REX 1"/>
    <property type="match status" value="1"/>
</dbReference>
<feature type="domain" description="CoA-binding" evidence="7">
    <location>
        <begin position="76"/>
        <end position="175"/>
    </location>
</feature>
<dbReference type="PANTHER" id="PTHR35786">
    <property type="entry name" value="REDOX-SENSING TRANSCRIPTIONAL REPRESSOR REX"/>
    <property type="match status" value="1"/>
</dbReference>
<dbReference type="EMBL" id="CP001698">
    <property type="protein sequence ID" value="ADN02319.1"/>
    <property type="molecule type" value="Genomic_DNA"/>
</dbReference>
<evidence type="ECO:0000256" key="4">
    <source>
        <dbReference type="ARBA" id="ARBA00023125"/>
    </source>
</evidence>
<reference evidence="8 9" key="2">
    <citation type="journal article" date="2010" name="J. Bacteriol.">
        <title>Genome sequence of the polysaccharide-degrading, thermophilic anaerobe Spirochaeta thermophila DSM 6192.</title>
        <authorList>
            <person name="Angelov A."/>
            <person name="Liebl S."/>
            <person name="Ballschmiter M."/>
            <person name="Bomeke M."/>
            <person name="Lehmann R."/>
            <person name="Liesegang H."/>
            <person name="Daniel R."/>
            <person name="Liebl W."/>
        </authorList>
    </citation>
    <scope>NUCLEOTIDE SEQUENCE [LARGE SCALE GENOMIC DNA]</scope>
    <source>
        <strain evidence="9">ATCC 49972 / DSM 6192 / RI 19.B1</strain>
    </source>
</reference>
<evidence type="ECO:0000256" key="3">
    <source>
        <dbReference type="ARBA" id="ARBA00023015"/>
    </source>
</evidence>
<keyword evidence="6" id="KW-0520">NAD</keyword>
<dbReference type="HOGENOM" id="CLU_061534_1_0_12"/>
<dbReference type="GO" id="GO:0005737">
    <property type="term" value="C:cytoplasm"/>
    <property type="evidence" value="ECO:0007669"/>
    <property type="project" value="UniProtKB-SubCell"/>
</dbReference>
<dbReference type="SMART" id="SM00881">
    <property type="entry name" value="CoA_binding"/>
    <property type="match status" value="1"/>
</dbReference>
<dbReference type="GO" id="GO:0051775">
    <property type="term" value="P:response to redox state"/>
    <property type="evidence" value="ECO:0007669"/>
    <property type="project" value="InterPro"/>
</dbReference>
<proteinExistence type="inferred from homology"/>
<keyword evidence="1 6" id="KW-0963">Cytoplasm</keyword>